<feature type="compositionally biased region" description="Basic and acidic residues" evidence="1">
    <location>
        <begin position="26"/>
        <end position="40"/>
    </location>
</feature>
<evidence type="ECO:0000256" key="1">
    <source>
        <dbReference type="SAM" id="MobiDB-lite"/>
    </source>
</evidence>
<dbReference type="EMBL" id="QXGD01009547">
    <property type="protein sequence ID" value="KAE9157839.1"/>
    <property type="molecule type" value="Genomic_DNA"/>
</dbReference>
<gene>
    <name evidence="2" type="ORF">PF002_g33274</name>
</gene>
<feature type="compositionally biased region" description="Low complexity" evidence="1">
    <location>
        <begin position="41"/>
        <end position="56"/>
    </location>
</feature>
<comment type="caution">
    <text evidence="2">The sequence shown here is derived from an EMBL/GenBank/DDBJ whole genome shotgun (WGS) entry which is preliminary data.</text>
</comment>
<organism evidence="2 3">
    <name type="scientific">Phytophthora fragariae</name>
    <dbReference type="NCBI Taxonomy" id="53985"/>
    <lineage>
        <taxon>Eukaryota</taxon>
        <taxon>Sar</taxon>
        <taxon>Stramenopiles</taxon>
        <taxon>Oomycota</taxon>
        <taxon>Peronosporomycetes</taxon>
        <taxon>Peronosporales</taxon>
        <taxon>Peronosporaceae</taxon>
        <taxon>Phytophthora</taxon>
    </lineage>
</organism>
<feature type="region of interest" description="Disordered" evidence="1">
    <location>
        <begin position="26"/>
        <end position="72"/>
    </location>
</feature>
<evidence type="ECO:0000313" key="2">
    <source>
        <dbReference type="EMBL" id="KAE9157839.1"/>
    </source>
</evidence>
<reference evidence="2 3" key="1">
    <citation type="submission" date="2018-08" db="EMBL/GenBank/DDBJ databases">
        <title>Genomic investigation of the strawberry pathogen Phytophthora fragariae indicates pathogenicity is determined by transcriptional variation in three key races.</title>
        <authorList>
            <person name="Adams T.M."/>
            <person name="Armitage A.D."/>
            <person name="Sobczyk M.K."/>
            <person name="Bates H.J."/>
            <person name="Dunwell J.M."/>
            <person name="Nellist C.F."/>
            <person name="Harrison R.J."/>
        </authorList>
    </citation>
    <scope>NUCLEOTIDE SEQUENCE [LARGE SCALE GENOMIC DNA]</scope>
    <source>
        <strain evidence="2 3">BC-1</strain>
    </source>
</reference>
<dbReference type="Proteomes" id="UP000440367">
    <property type="component" value="Unassembled WGS sequence"/>
</dbReference>
<name>A0A6A3V1B5_9STRA</name>
<evidence type="ECO:0000313" key="3">
    <source>
        <dbReference type="Proteomes" id="UP000440367"/>
    </source>
</evidence>
<protein>
    <submittedName>
        <fullName evidence="2">Uncharacterized protein</fullName>
    </submittedName>
</protein>
<sequence>MERAESKGASAPTETAEQANIAEAKEGAANDAAAEAKESTAEAATETAVEAEASTAPSGGETRLQVASRSSASVAGPFYKMTAPVKWRLMQVKGMTLELSKF</sequence>
<accession>A0A6A3V1B5</accession>
<dbReference type="AlphaFoldDB" id="A0A6A3V1B5"/>
<proteinExistence type="predicted"/>